<name>A0A084AJH7_STACB</name>
<dbReference type="AlphaFoldDB" id="A0A084AJH7"/>
<organism evidence="1 2">
    <name type="scientific">Stachybotrys chartarum (strain CBS 109288 / IBT 7711)</name>
    <name type="common">Toxic black mold</name>
    <name type="synonym">Stilbospora chartarum</name>
    <dbReference type="NCBI Taxonomy" id="1280523"/>
    <lineage>
        <taxon>Eukaryota</taxon>
        <taxon>Fungi</taxon>
        <taxon>Dikarya</taxon>
        <taxon>Ascomycota</taxon>
        <taxon>Pezizomycotina</taxon>
        <taxon>Sordariomycetes</taxon>
        <taxon>Hypocreomycetidae</taxon>
        <taxon>Hypocreales</taxon>
        <taxon>Stachybotryaceae</taxon>
        <taxon>Stachybotrys</taxon>
    </lineage>
</organism>
<keyword evidence="2" id="KW-1185">Reference proteome</keyword>
<dbReference type="EMBL" id="KL648704">
    <property type="protein sequence ID" value="KEY65456.1"/>
    <property type="molecule type" value="Genomic_DNA"/>
</dbReference>
<sequence>MGKRGRQRREQRCAKKAWVQLNGREARITLLLQISSCGFTPVGTQDVMRHDAVSSVAWDLLVAETMLHHATCPPPETRRHGMAKYLTMVSRQLSVRLPPCDSGQVAGRLLVETSQCGIRGIRSTRPADAPVLPNLPL</sequence>
<evidence type="ECO:0000313" key="2">
    <source>
        <dbReference type="Proteomes" id="UP000028045"/>
    </source>
</evidence>
<dbReference type="Proteomes" id="UP000028045">
    <property type="component" value="Unassembled WGS sequence"/>
</dbReference>
<reference evidence="1 2" key="1">
    <citation type="journal article" date="2014" name="BMC Genomics">
        <title>Comparative genome sequencing reveals chemotype-specific gene clusters in the toxigenic black mold Stachybotrys.</title>
        <authorList>
            <person name="Semeiks J."/>
            <person name="Borek D."/>
            <person name="Otwinowski Z."/>
            <person name="Grishin N.V."/>
        </authorList>
    </citation>
    <scope>NUCLEOTIDE SEQUENCE [LARGE SCALE GENOMIC DNA]</scope>
    <source>
        <strain evidence="2">CBS 109288 / IBT 7711</strain>
    </source>
</reference>
<gene>
    <name evidence="1" type="ORF">S7711_11284</name>
</gene>
<dbReference type="HOGENOM" id="CLU_1587576_0_0_1"/>
<evidence type="ECO:0000313" key="1">
    <source>
        <dbReference type="EMBL" id="KEY65456.1"/>
    </source>
</evidence>
<accession>A0A084AJH7</accession>
<proteinExistence type="predicted"/>
<protein>
    <submittedName>
        <fullName evidence="1">Uncharacterized protein</fullName>
    </submittedName>
</protein>